<dbReference type="AlphaFoldDB" id="A0A8B6HI08"/>
<name>A0A8B6HI08_MYTGA</name>
<protein>
    <submittedName>
        <fullName evidence="1">Uncharacterized protein</fullName>
    </submittedName>
</protein>
<dbReference type="Proteomes" id="UP000596742">
    <property type="component" value="Unassembled WGS sequence"/>
</dbReference>
<proteinExistence type="predicted"/>
<organism evidence="1 2">
    <name type="scientific">Mytilus galloprovincialis</name>
    <name type="common">Mediterranean mussel</name>
    <dbReference type="NCBI Taxonomy" id="29158"/>
    <lineage>
        <taxon>Eukaryota</taxon>
        <taxon>Metazoa</taxon>
        <taxon>Spiralia</taxon>
        <taxon>Lophotrochozoa</taxon>
        <taxon>Mollusca</taxon>
        <taxon>Bivalvia</taxon>
        <taxon>Autobranchia</taxon>
        <taxon>Pteriomorphia</taxon>
        <taxon>Mytilida</taxon>
        <taxon>Mytiloidea</taxon>
        <taxon>Mytilidae</taxon>
        <taxon>Mytilinae</taxon>
        <taxon>Mytilus</taxon>
    </lineage>
</organism>
<sequence length="152" mass="18100">MSFVQKYLIKEVSYRESCFEVFPDNLELVRCSTENCTGCRFNRDGQQRRCFIFADIKNQLKDLLQSPETDILFRKYAVPFNTRLPYIIIFKALLSYLEPKAKRLTYWEGCDTTRRSHFTKRPSRELNIENARFAVLVRLKLGLFKCQLNYDS</sequence>
<evidence type="ECO:0000313" key="1">
    <source>
        <dbReference type="EMBL" id="VDI79135.1"/>
    </source>
</evidence>
<keyword evidence="2" id="KW-1185">Reference proteome</keyword>
<evidence type="ECO:0000313" key="2">
    <source>
        <dbReference type="Proteomes" id="UP000596742"/>
    </source>
</evidence>
<reference evidence="1" key="1">
    <citation type="submission" date="2018-11" db="EMBL/GenBank/DDBJ databases">
        <authorList>
            <person name="Alioto T."/>
            <person name="Alioto T."/>
        </authorList>
    </citation>
    <scope>NUCLEOTIDE SEQUENCE</scope>
</reference>
<dbReference type="EMBL" id="UYJE01010035">
    <property type="protein sequence ID" value="VDI79135.1"/>
    <property type="molecule type" value="Genomic_DNA"/>
</dbReference>
<comment type="caution">
    <text evidence="1">The sequence shown here is derived from an EMBL/GenBank/DDBJ whole genome shotgun (WGS) entry which is preliminary data.</text>
</comment>
<accession>A0A8B6HI08</accession>
<gene>
    <name evidence="1" type="ORF">MGAL_10B009816</name>
</gene>